<evidence type="ECO:0000256" key="4">
    <source>
        <dbReference type="ARBA" id="ARBA00023136"/>
    </source>
</evidence>
<evidence type="ECO:0000313" key="7">
    <source>
        <dbReference type="EMBL" id="NMO15876.1"/>
    </source>
</evidence>
<name>A0A848LBL5_9BACT</name>
<feature type="domain" description="HTTM-like" evidence="6">
    <location>
        <begin position="15"/>
        <end position="290"/>
    </location>
</feature>
<sequence>MLTGYFKKLWSASRRTSPWSVSVGLARTLMALATLGTLLASPATALFRPAVGDPVAPRCTGLAEASFFCVGSGPLELYKWGAIAVLAVVASGWRPRVMGVLHVWVTWSLVASAIIVDGGDQVNANMALLLLPWTLTDGRKWHWTRVEAPTAPTAGYALACGLALVAWTAARAQVALIYLDASIGKMFVKEWMDGTAVYYWFTHSTFGAPMWLRGVILPIVHNGVTVALVSWGTIVLEFFLAIALFLDRRWQRALFPMGLALHVGILFVHGLTSFSTTMCGVLLLYIGPRELELSAVWGRWREVLARRRHPPVLTPPVA</sequence>
<dbReference type="NCBIfam" id="TIGR04033">
    <property type="entry name" value="export_SdpB"/>
    <property type="match status" value="1"/>
</dbReference>
<comment type="caution">
    <text evidence="7">The sequence shown here is derived from an EMBL/GenBank/DDBJ whole genome shotgun (WGS) entry which is preliminary data.</text>
</comment>
<dbReference type="Proteomes" id="UP000518300">
    <property type="component" value="Unassembled WGS sequence"/>
</dbReference>
<dbReference type="InterPro" id="IPR052964">
    <property type="entry name" value="Sporulation_signal_mat"/>
</dbReference>
<keyword evidence="2 5" id="KW-0812">Transmembrane</keyword>
<proteinExistence type="predicted"/>
<protein>
    <recommendedName>
        <fullName evidence="6">HTTM-like domain-containing protein</fullName>
    </recommendedName>
</protein>
<accession>A0A848LBL5</accession>
<evidence type="ECO:0000256" key="2">
    <source>
        <dbReference type="ARBA" id="ARBA00022692"/>
    </source>
</evidence>
<dbReference type="GO" id="GO:0012505">
    <property type="term" value="C:endomembrane system"/>
    <property type="evidence" value="ECO:0007669"/>
    <property type="project" value="UniProtKB-SubCell"/>
</dbReference>
<dbReference type="SMART" id="SM00752">
    <property type="entry name" value="HTTM"/>
    <property type="match status" value="1"/>
</dbReference>
<reference evidence="7 8" key="1">
    <citation type="submission" date="2020-04" db="EMBL/GenBank/DDBJ databases">
        <title>Draft genome of Pyxidicoccus fallax type strain.</title>
        <authorList>
            <person name="Whitworth D.E."/>
        </authorList>
    </citation>
    <scope>NUCLEOTIDE SEQUENCE [LARGE SCALE GENOMIC DNA]</scope>
    <source>
        <strain evidence="7 8">DSM 14698</strain>
    </source>
</reference>
<keyword evidence="4 5" id="KW-0472">Membrane</keyword>
<keyword evidence="8" id="KW-1185">Reference proteome</keyword>
<dbReference type="InterPro" id="IPR023894">
    <property type="entry name" value="Sporulation_SdpB"/>
</dbReference>
<evidence type="ECO:0000256" key="5">
    <source>
        <dbReference type="SAM" id="Phobius"/>
    </source>
</evidence>
<gene>
    <name evidence="7" type="ORF">HG543_13595</name>
</gene>
<feature type="transmembrane region" description="Helical" evidence="5">
    <location>
        <begin position="100"/>
        <end position="116"/>
    </location>
</feature>
<evidence type="ECO:0000256" key="1">
    <source>
        <dbReference type="ARBA" id="ARBA00004127"/>
    </source>
</evidence>
<feature type="transmembrane region" description="Helical" evidence="5">
    <location>
        <begin position="224"/>
        <end position="246"/>
    </location>
</feature>
<dbReference type="PANTHER" id="PTHR39535:SF2">
    <property type="entry name" value="HTTM DOMAIN-CONTAINING PROTEIN"/>
    <property type="match status" value="1"/>
</dbReference>
<comment type="subcellular location">
    <subcellularLocation>
        <location evidence="1">Endomembrane system</location>
        <topology evidence="1">Multi-pass membrane protein</topology>
    </subcellularLocation>
</comment>
<evidence type="ECO:0000313" key="8">
    <source>
        <dbReference type="Proteomes" id="UP000518300"/>
    </source>
</evidence>
<feature type="transmembrane region" description="Helical" evidence="5">
    <location>
        <begin position="156"/>
        <end position="179"/>
    </location>
</feature>
<dbReference type="AlphaFoldDB" id="A0A848LBL5"/>
<feature type="transmembrane region" description="Helical" evidence="5">
    <location>
        <begin position="258"/>
        <end position="286"/>
    </location>
</feature>
<evidence type="ECO:0000259" key="6">
    <source>
        <dbReference type="SMART" id="SM00752"/>
    </source>
</evidence>
<dbReference type="EMBL" id="JABBJJ010000050">
    <property type="protein sequence ID" value="NMO15876.1"/>
    <property type="molecule type" value="Genomic_DNA"/>
</dbReference>
<dbReference type="RefSeq" id="WP_169345165.1">
    <property type="nucleotide sequence ID" value="NZ_JABBJJ010000050.1"/>
</dbReference>
<organism evidence="7 8">
    <name type="scientific">Pyxidicoccus fallax</name>
    <dbReference type="NCBI Taxonomy" id="394095"/>
    <lineage>
        <taxon>Bacteria</taxon>
        <taxon>Pseudomonadati</taxon>
        <taxon>Myxococcota</taxon>
        <taxon>Myxococcia</taxon>
        <taxon>Myxococcales</taxon>
        <taxon>Cystobacterineae</taxon>
        <taxon>Myxococcaceae</taxon>
        <taxon>Pyxidicoccus</taxon>
    </lineage>
</organism>
<evidence type="ECO:0000256" key="3">
    <source>
        <dbReference type="ARBA" id="ARBA00022989"/>
    </source>
</evidence>
<feature type="transmembrane region" description="Helical" evidence="5">
    <location>
        <begin position="191"/>
        <end position="212"/>
    </location>
</feature>
<dbReference type="PANTHER" id="PTHR39535">
    <property type="entry name" value="SPORULATION-DELAYING PROTEIN SDPB"/>
    <property type="match status" value="1"/>
</dbReference>
<keyword evidence="3 5" id="KW-1133">Transmembrane helix</keyword>
<dbReference type="InterPro" id="IPR011020">
    <property type="entry name" value="HTTM-like"/>
</dbReference>